<dbReference type="EMBL" id="CM037151">
    <property type="protein sequence ID" value="KAH7842350.1"/>
    <property type="molecule type" value="Genomic_DNA"/>
</dbReference>
<keyword evidence="2" id="KW-1185">Reference proteome</keyword>
<comment type="caution">
    <text evidence="1">The sequence shown here is derived from an EMBL/GenBank/DDBJ whole genome shotgun (WGS) entry which is preliminary data.</text>
</comment>
<proteinExistence type="predicted"/>
<gene>
    <name evidence="1" type="ORF">Vadar_004281</name>
</gene>
<sequence>MEISSLDLNIPLLMAIGSGMLMPQVLPEGAMDLKHLTDRLKHSGSSAESTGLYFKAALKFLHGASLLESNNGESVKQSGMIQSMQMYSSTAKLCENGPTYSDILKVVMGHYSPFSVYHTLENHIPPQGGNNFNFQSE</sequence>
<protein>
    <submittedName>
        <fullName evidence="1">Uncharacterized protein</fullName>
    </submittedName>
</protein>
<evidence type="ECO:0000313" key="1">
    <source>
        <dbReference type="EMBL" id="KAH7842350.1"/>
    </source>
</evidence>
<name>A0ACB7XN65_9ERIC</name>
<dbReference type="Proteomes" id="UP000828048">
    <property type="component" value="Chromosome 1"/>
</dbReference>
<accession>A0ACB7XN65</accession>
<evidence type="ECO:0000313" key="2">
    <source>
        <dbReference type="Proteomes" id="UP000828048"/>
    </source>
</evidence>
<reference evidence="1 2" key="1">
    <citation type="journal article" date="2021" name="Hortic Res">
        <title>High-quality reference genome and annotation aids understanding of berry development for evergreen blueberry (Vaccinium darrowii).</title>
        <authorList>
            <person name="Yu J."/>
            <person name="Hulse-Kemp A.M."/>
            <person name="Babiker E."/>
            <person name="Staton M."/>
        </authorList>
    </citation>
    <scope>NUCLEOTIDE SEQUENCE [LARGE SCALE GENOMIC DNA]</scope>
    <source>
        <strain evidence="2">cv. NJ 8807/NJ 8810</strain>
        <tissue evidence="1">Young leaf</tissue>
    </source>
</reference>
<organism evidence="1 2">
    <name type="scientific">Vaccinium darrowii</name>
    <dbReference type="NCBI Taxonomy" id="229202"/>
    <lineage>
        <taxon>Eukaryota</taxon>
        <taxon>Viridiplantae</taxon>
        <taxon>Streptophyta</taxon>
        <taxon>Embryophyta</taxon>
        <taxon>Tracheophyta</taxon>
        <taxon>Spermatophyta</taxon>
        <taxon>Magnoliopsida</taxon>
        <taxon>eudicotyledons</taxon>
        <taxon>Gunneridae</taxon>
        <taxon>Pentapetalae</taxon>
        <taxon>asterids</taxon>
        <taxon>Ericales</taxon>
        <taxon>Ericaceae</taxon>
        <taxon>Vaccinioideae</taxon>
        <taxon>Vaccinieae</taxon>
        <taxon>Vaccinium</taxon>
    </lineage>
</organism>